<dbReference type="SMART" id="SM00822">
    <property type="entry name" value="PKS_KR"/>
    <property type="match status" value="1"/>
</dbReference>
<dbReference type="RefSeq" id="WP_072698201.1">
    <property type="nucleotide sequence ID" value="NZ_JAFBBL010000001.1"/>
</dbReference>
<evidence type="ECO:0000313" key="8">
    <source>
        <dbReference type="Proteomes" id="UP000249091"/>
    </source>
</evidence>
<dbReference type="InterPro" id="IPR036291">
    <property type="entry name" value="NAD(P)-bd_dom_sf"/>
</dbReference>
<feature type="region of interest" description="Disordered" evidence="5">
    <location>
        <begin position="275"/>
        <end position="299"/>
    </location>
</feature>
<dbReference type="InterPro" id="IPR057326">
    <property type="entry name" value="KR_dom"/>
</dbReference>
<dbReference type="EC" id="1.1.1.304" evidence="7"/>
<dbReference type="PANTHER" id="PTHR43391">
    <property type="entry name" value="RETINOL DEHYDROGENASE-RELATED"/>
    <property type="match status" value="1"/>
</dbReference>
<feature type="domain" description="Ketoreductase" evidence="6">
    <location>
        <begin position="8"/>
        <end position="193"/>
    </location>
</feature>
<dbReference type="SUPFAM" id="SSF51735">
    <property type="entry name" value="NAD(P)-binding Rossmann-fold domains"/>
    <property type="match status" value="1"/>
</dbReference>
<dbReference type="EMBL" id="LS483468">
    <property type="protein sequence ID" value="SQI28707.1"/>
    <property type="molecule type" value="Genomic_DNA"/>
</dbReference>
<evidence type="ECO:0000256" key="1">
    <source>
        <dbReference type="ARBA" id="ARBA00006484"/>
    </source>
</evidence>
<dbReference type="PROSITE" id="PS00061">
    <property type="entry name" value="ADH_SHORT"/>
    <property type="match status" value="1"/>
</dbReference>
<keyword evidence="3 7" id="KW-0560">Oxidoreductase</keyword>
<dbReference type="AlphaFoldDB" id="A0A2X4TMC3"/>
<evidence type="ECO:0000313" key="7">
    <source>
        <dbReference type="EMBL" id="SQI28707.1"/>
    </source>
</evidence>
<dbReference type="InterPro" id="IPR020904">
    <property type="entry name" value="Sc_DH/Rdtase_CS"/>
</dbReference>
<name>A0A2X4TMC3_9NOCA</name>
<keyword evidence="2" id="KW-0521">NADP</keyword>
<dbReference type="NCBIfam" id="NF005878">
    <property type="entry name" value="PRK07825.1"/>
    <property type="match status" value="1"/>
</dbReference>
<dbReference type="KEGG" id="rcr:NCTC10994_00458"/>
<dbReference type="FunFam" id="3.40.50.720:FF:000084">
    <property type="entry name" value="Short-chain dehydrogenase reductase"/>
    <property type="match status" value="1"/>
</dbReference>
<dbReference type="PRINTS" id="PR00081">
    <property type="entry name" value="GDHRDH"/>
</dbReference>
<reference evidence="7 8" key="1">
    <citation type="submission" date="2018-06" db="EMBL/GenBank/DDBJ databases">
        <authorList>
            <consortium name="Pathogen Informatics"/>
            <person name="Doyle S."/>
        </authorList>
    </citation>
    <scope>NUCLEOTIDE SEQUENCE [LARGE SCALE GENOMIC DNA]</scope>
    <source>
        <strain evidence="7 8">NCTC10994</strain>
    </source>
</reference>
<evidence type="ECO:0000256" key="4">
    <source>
        <dbReference type="RuleBase" id="RU000363"/>
    </source>
</evidence>
<comment type="similarity">
    <text evidence="1 4">Belongs to the short-chain dehydrogenases/reductases (SDR) family.</text>
</comment>
<dbReference type="Pfam" id="PF00106">
    <property type="entry name" value="adh_short"/>
    <property type="match status" value="1"/>
</dbReference>
<organism evidence="7 8">
    <name type="scientific">Rhodococcus coprophilus</name>
    <dbReference type="NCBI Taxonomy" id="38310"/>
    <lineage>
        <taxon>Bacteria</taxon>
        <taxon>Bacillati</taxon>
        <taxon>Actinomycetota</taxon>
        <taxon>Actinomycetes</taxon>
        <taxon>Mycobacteriales</taxon>
        <taxon>Nocardiaceae</taxon>
        <taxon>Rhodococcus</taxon>
    </lineage>
</organism>
<dbReference type="GO" id="GO:0052588">
    <property type="term" value="F:diacetyl reductase ((S)-acetoin forming) (NAD+) activity"/>
    <property type="evidence" value="ECO:0007669"/>
    <property type="project" value="UniProtKB-EC"/>
</dbReference>
<dbReference type="CDD" id="cd05233">
    <property type="entry name" value="SDR_c"/>
    <property type="match status" value="1"/>
</dbReference>
<dbReference type="PANTHER" id="PTHR43391:SF14">
    <property type="entry name" value="DEHYDROGENASE_REDUCTASE SDR FAMILY PROTEIN 7-LIKE"/>
    <property type="match status" value="1"/>
</dbReference>
<evidence type="ECO:0000259" key="6">
    <source>
        <dbReference type="SMART" id="SM00822"/>
    </source>
</evidence>
<dbReference type="PRINTS" id="PR00080">
    <property type="entry name" value="SDRFAMILY"/>
</dbReference>
<dbReference type="EC" id="1.1.1.-" evidence="7"/>
<dbReference type="STRING" id="1219011.GCA_001895045_00178"/>
<proteinExistence type="inferred from homology"/>
<evidence type="ECO:0000256" key="5">
    <source>
        <dbReference type="SAM" id="MobiDB-lite"/>
    </source>
</evidence>
<gene>
    <name evidence="7" type="primary">budC_1</name>
    <name evidence="7" type="ORF">NCTC10994_00458</name>
</gene>
<evidence type="ECO:0000256" key="3">
    <source>
        <dbReference type="ARBA" id="ARBA00023002"/>
    </source>
</evidence>
<evidence type="ECO:0000256" key="2">
    <source>
        <dbReference type="ARBA" id="ARBA00022857"/>
    </source>
</evidence>
<sequence>MTRGLQGKRVAITGGARGIGRSTAEALLRAGAQVVIGDIDTALVEKTAAELTARSGSTVLGLPLDVTDRGSFEQFLDLAAIELGGLDVLVNNAGIMPTGRFLDETDAVTDRQIDINVRGVIIGSKLAAARFTEQGHGHIVNLGSVVGVEGAPGIAVYSATKHAVIGLGSVLRQELAGSGVTVSTIAPGFVRTELIAGIKPNALIQRVGMVGPEDVAQAITAVIGSGRPGLRFVPRTAGAIIAVLRLMPEAARHRVSGIFGLQSVVLESDETARAAYRNRTESSPAPAPVTDDESRRQMS</sequence>
<dbReference type="Gene3D" id="3.40.50.720">
    <property type="entry name" value="NAD(P)-binding Rossmann-like Domain"/>
    <property type="match status" value="1"/>
</dbReference>
<keyword evidence="8" id="KW-1185">Reference proteome</keyword>
<dbReference type="Proteomes" id="UP000249091">
    <property type="component" value="Chromosome 1"/>
</dbReference>
<protein>
    <submittedName>
        <fullName evidence="7">Short chain dehydrogenase</fullName>
        <ecNumber evidence="7">1.1.1.-</ecNumber>
        <ecNumber evidence="7">1.1.1.304</ecNumber>
    </submittedName>
</protein>
<accession>A0A2X4TMC3</accession>
<dbReference type="InterPro" id="IPR002347">
    <property type="entry name" value="SDR_fam"/>
</dbReference>